<evidence type="ECO:0000259" key="1">
    <source>
        <dbReference type="Pfam" id="PF12867"/>
    </source>
</evidence>
<dbReference type="Proteomes" id="UP000249115">
    <property type="component" value="Unassembled WGS sequence"/>
</dbReference>
<organism evidence="2 3">
    <name type="scientific">Algoriphagus ratkowskyi</name>
    <dbReference type="NCBI Taxonomy" id="57028"/>
    <lineage>
        <taxon>Bacteria</taxon>
        <taxon>Pseudomonadati</taxon>
        <taxon>Bacteroidota</taxon>
        <taxon>Cytophagia</taxon>
        <taxon>Cytophagales</taxon>
        <taxon>Cyclobacteriaceae</taxon>
        <taxon>Algoriphagus</taxon>
    </lineage>
</organism>
<feature type="domain" description="DinB-like" evidence="1">
    <location>
        <begin position="40"/>
        <end position="171"/>
    </location>
</feature>
<sequence>MNRMIDIELLKYPIGKFKKPQHISENMVKEAIDYLRLFPTYLEDTIQTFSDVQLNTPYRPGGWTVKQLIHHLSDSHMNAFMRFKWALTEDNPTIKPYDEAAWAKLVDYSLPVSDSIPVIRFIHSKWSTILESMSSEDYSKTYFHPDSQLSVPLAEVALMYQWHSTHHLAHIQHLIMREKW</sequence>
<dbReference type="Gene3D" id="1.20.120.450">
    <property type="entry name" value="dinb family like domain"/>
    <property type="match status" value="1"/>
</dbReference>
<proteinExistence type="predicted"/>
<dbReference type="SUPFAM" id="SSF109854">
    <property type="entry name" value="DinB/YfiT-like putative metalloenzymes"/>
    <property type="match status" value="1"/>
</dbReference>
<dbReference type="Pfam" id="PF12867">
    <property type="entry name" value="DinB_2"/>
    <property type="match status" value="1"/>
</dbReference>
<evidence type="ECO:0000313" key="3">
    <source>
        <dbReference type="Proteomes" id="UP000249115"/>
    </source>
</evidence>
<dbReference type="InterPro" id="IPR034660">
    <property type="entry name" value="DinB/YfiT-like"/>
</dbReference>
<dbReference type="NCBIfam" id="NF009807">
    <property type="entry name" value="PRK13291.1"/>
    <property type="match status" value="1"/>
</dbReference>
<reference evidence="2 3" key="1">
    <citation type="submission" date="2018-06" db="EMBL/GenBank/DDBJ databases">
        <title>Genomic Encyclopedia of Archaeal and Bacterial Type Strains, Phase II (KMG-II): from individual species to whole genera.</title>
        <authorList>
            <person name="Goeker M."/>
        </authorList>
    </citation>
    <scope>NUCLEOTIDE SEQUENCE [LARGE SCALE GENOMIC DNA]</scope>
    <source>
        <strain evidence="2 3">DSM 22686</strain>
    </source>
</reference>
<accession>A0A2W7RGY9</accession>
<dbReference type="InterPro" id="IPR024775">
    <property type="entry name" value="DinB-like"/>
</dbReference>
<comment type="caution">
    <text evidence="2">The sequence shown here is derived from an EMBL/GenBank/DDBJ whole genome shotgun (WGS) entry which is preliminary data.</text>
</comment>
<dbReference type="EMBL" id="QKZU01000005">
    <property type="protein sequence ID" value="PZX58356.1"/>
    <property type="molecule type" value="Genomic_DNA"/>
</dbReference>
<gene>
    <name evidence="2" type="ORF">LV84_01562</name>
</gene>
<name>A0A2W7RGY9_9BACT</name>
<dbReference type="AlphaFoldDB" id="A0A2W7RGY9"/>
<protein>
    <submittedName>
        <fullName evidence="2">DinB family protein</fullName>
    </submittedName>
</protein>
<evidence type="ECO:0000313" key="2">
    <source>
        <dbReference type="EMBL" id="PZX58356.1"/>
    </source>
</evidence>